<feature type="compositionally biased region" description="Low complexity" evidence="8">
    <location>
        <begin position="591"/>
        <end position="603"/>
    </location>
</feature>
<dbReference type="InterPro" id="IPR000477">
    <property type="entry name" value="RT_dom"/>
</dbReference>
<keyword evidence="7 10" id="KW-0695">RNA-directed DNA polymerase</keyword>
<dbReference type="GO" id="GO:0004519">
    <property type="term" value="F:endonuclease activity"/>
    <property type="evidence" value="ECO:0007669"/>
    <property type="project" value="UniProtKB-KW"/>
</dbReference>
<keyword evidence="3" id="KW-0548">Nucleotidyltransferase</keyword>
<dbReference type="PROSITE" id="PS50878">
    <property type="entry name" value="RT_POL"/>
    <property type="match status" value="1"/>
</dbReference>
<dbReference type="Gene3D" id="2.40.70.10">
    <property type="entry name" value="Acid Proteases"/>
    <property type="match status" value="1"/>
</dbReference>
<dbReference type="AlphaFoldDB" id="A0A699IMH3"/>
<evidence type="ECO:0000256" key="4">
    <source>
        <dbReference type="ARBA" id="ARBA00022722"/>
    </source>
</evidence>
<dbReference type="GO" id="GO:0003964">
    <property type="term" value="F:RNA-directed DNA polymerase activity"/>
    <property type="evidence" value="ECO:0007669"/>
    <property type="project" value="UniProtKB-KW"/>
</dbReference>
<dbReference type="FunFam" id="3.10.20.370:FF:000001">
    <property type="entry name" value="Retrovirus-related Pol polyprotein from transposon 17.6-like protein"/>
    <property type="match status" value="1"/>
</dbReference>
<feature type="compositionally biased region" description="Pro residues" evidence="8">
    <location>
        <begin position="43"/>
        <end position="59"/>
    </location>
</feature>
<feature type="domain" description="Reverse transcriptase" evidence="9">
    <location>
        <begin position="856"/>
        <end position="1035"/>
    </location>
</feature>
<feature type="region of interest" description="Disordered" evidence="8">
    <location>
        <begin position="43"/>
        <end position="135"/>
    </location>
</feature>
<dbReference type="EMBL" id="BKCJ010311175">
    <property type="protein sequence ID" value="GEZ69513.1"/>
    <property type="molecule type" value="Genomic_DNA"/>
</dbReference>
<dbReference type="InterPro" id="IPR021109">
    <property type="entry name" value="Peptidase_aspartic_dom_sf"/>
</dbReference>
<protein>
    <recommendedName>
        <fullName evidence="1">RNA-directed DNA polymerase</fullName>
        <ecNumber evidence="1">2.7.7.49</ecNumber>
    </recommendedName>
</protein>
<dbReference type="Gene3D" id="3.10.10.10">
    <property type="entry name" value="HIV Type 1 Reverse Transcriptase, subunit A, domain 1"/>
    <property type="match status" value="1"/>
</dbReference>
<evidence type="ECO:0000256" key="3">
    <source>
        <dbReference type="ARBA" id="ARBA00022695"/>
    </source>
</evidence>
<evidence type="ECO:0000256" key="5">
    <source>
        <dbReference type="ARBA" id="ARBA00022759"/>
    </source>
</evidence>
<dbReference type="PANTHER" id="PTHR24559">
    <property type="entry name" value="TRANSPOSON TY3-I GAG-POL POLYPROTEIN"/>
    <property type="match status" value="1"/>
</dbReference>
<dbReference type="InterPro" id="IPR043128">
    <property type="entry name" value="Rev_trsase/Diguanyl_cyclase"/>
</dbReference>
<dbReference type="Pfam" id="PF00078">
    <property type="entry name" value="RVT_1"/>
    <property type="match status" value="1"/>
</dbReference>
<evidence type="ECO:0000259" key="9">
    <source>
        <dbReference type="PROSITE" id="PS50878"/>
    </source>
</evidence>
<dbReference type="SUPFAM" id="SSF50630">
    <property type="entry name" value="Acid proteases"/>
    <property type="match status" value="1"/>
</dbReference>
<dbReference type="Pfam" id="PF08284">
    <property type="entry name" value="RVP_2"/>
    <property type="match status" value="1"/>
</dbReference>
<evidence type="ECO:0000256" key="8">
    <source>
        <dbReference type="SAM" id="MobiDB-lite"/>
    </source>
</evidence>
<dbReference type="EC" id="2.7.7.49" evidence="1"/>
<keyword evidence="5" id="KW-0255">Endonuclease</keyword>
<dbReference type="InterPro" id="IPR036397">
    <property type="entry name" value="RNaseH_sf"/>
</dbReference>
<keyword evidence="2" id="KW-0808">Transferase</keyword>
<evidence type="ECO:0000256" key="6">
    <source>
        <dbReference type="ARBA" id="ARBA00022801"/>
    </source>
</evidence>
<dbReference type="CDD" id="cd09274">
    <property type="entry name" value="RNase_HI_RT_Ty3"/>
    <property type="match status" value="1"/>
</dbReference>
<dbReference type="InterPro" id="IPR043502">
    <property type="entry name" value="DNA/RNA_pol_sf"/>
</dbReference>
<sequence>MSSDSHATITYTLMSSYEVIVNGYFGMPIDPLDPYVQLVMEAPPSPDYIPGLEAPPSPNYIPGSEYPEYIADSEPEMDPEEEDGDEENSEGDSIEYPTSRGDDDADDDGDDLSEDDADDEDEEEYSDNEEEEEEHLYLTVPASALHSFISASEDYDETEPFKEGKTAATPPPSAYRVAARISVRPHIPMPFHSESKIKILLFIPTPSLSPVSTTSYPLPLFLMPLPIFTPLPPPPPPIILPRTRASMVLIRSAAPSTFILALRSRTPPIGTPPLLPIPLPTTSFPLPLLLPSTSGSESIPEADIPLQKRARFTIPTGGYEVGESSITAAARHIRPALTIMDYCQSREVHISTLVTQIEALQRDKMAPKRTRTTRVNPDPTRTTIATEPMTQEAINNLIAQRVTEALAEYKTQRNSVVNGDTSHTTRTGPRTVRPTQECTYKDCLNCGPLKFKGTEGVIGLTQWFERTESVFSISNCTAENHVKFASCTLIRSALTWWNSHMRAVSQEVAYAMPCKTLRQMMTAKMFLEESDEIERYVGELPEMIRGNVMSYEPKSMQKAIEFANDQMDQKLLRIADRQADNKRKFDNTSRNQQNQQQFKRNNNVARAYAAGSGEKKPYGGTKPLNQGNQNQAGNGNAVARAYRVGTAGGNPDANVVTGMFLLNNRCASILFNTGANKSFVSTAFSSPININPSTLDYSYDVELADGQIIRVNTIIQGFTLNFLNHPFNIDLMPIEIDSFDVIIGMDWLTTYHAVIVCDEKIVRLPFGNETLIIRCDESNNGTQLNIISCTRTRKYLLKGYPVFLANITTKTIKDKLKEKRLENVPIVRDFSEVFLEDLPGLPPTRQELSDQLQEHSDKGFIRPSSSPWGAPVLFVKKKDGSFQMCIDYWELNKLTVKNRYPVLRINDLFDQLQGSSIYSKIDLRSGYHQLRVWEEYIPKTTFRTRYGHYEFQVMSFGLTNAPAVFMDLMNRVCKPYLDKFVIVFIDDILICSKNEQEHGEHLKLILELLKREKLYAKFSKCLAGYYRGFIEGFSKIAKPMTKLTQKKVMFDWGDKQEAVFQLLKQKLCSAPIFALPEGAEDFVAYFDASHKGLGAILMQRENVISYASRQLKIYEKNYTTHDMELGAVVFALKIWRHYLYGTKCTVFTDHKSLQHILNQKELNIRQRRWLELLSDYYCEIRYHPGKENVMADALSKKERIKPLRVRALVMTIGLDLPKQILGAQTEAKKLENLKKEDVG</sequence>
<dbReference type="CDD" id="cd01647">
    <property type="entry name" value="RT_LTR"/>
    <property type="match status" value="1"/>
</dbReference>
<dbReference type="Gene3D" id="3.30.70.270">
    <property type="match status" value="1"/>
</dbReference>
<comment type="caution">
    <text evidence="10">The sequence shown here is derived from an EMBL/GenBank/DDBJ whole genome shotgun (WGS) entry which is preliminary data.</text>
</comment>
<evidence type="ECO:0000313" key="10">
    <source>
        <dbReference type="EMBL" id="GEZ69513.1"/>
    </source>
</evidence>
<evidence type="ECO:0000256" key="2">
    <source>
        <dbReference type="ARBA" id="ARBA00022679"/>
    </source>
</evidence>
<dbReference type="SUPFAM" id="SSF56672">
    <property type="entry name" value="DNA/RNA polymerases"/>
    <property type="match status" value="1"/>
</dbReference>
<dbReference type="InterPro" id="IPR053134">
    <property type="entry name" value="RNA-dir_DNA_polymerase"/>
</dbReference>
<evidence type="ECO:0000256" key="7">
    <source>
        <dbReference type="ARBA" id="ARBA00022918"/>
    </source>
</evidence>
<gene>
    <name evidence="10" type="ORF">Tci_541486</name>
</gene>
<accession>A0A699IMH3</accession>
<proteinExistence type="predicted"/>
<keyword evidence="6" id="KW-0378">Hydrolase</keyword>
<dbReference type="PANTHER" id="PTHR24559:SF427">
    <property type="entry name" value="RNA-DIRECTED DNA POLYMERASE"/>
    <property type="match status" value="1"/>
</dbReference>
<dbReference type="Gene3D" id="3.30.420.10">
    <property type="entry name" value="Ribonuclease H-like superfamily/Ribonuclease H"/>
    <property type="match status" value="1"/>
</dbReference>
<dbReference type="CDD" id="cd00303">
    <property type="entry name" value="retropepsin_like"/>
    <property type="match status" value="1"/>
</dbReference>
<dbReference type="Pfam" id="PF17917">
    <property type="entry name" value="RT_RNaseH"/>
    <property type="match status" value="1"/>
</dbReference>
<evidence type="ECO:0000256" key="1">
    <source>
        <dbReference type="ARBA" id="ARBA00012493"/>
    </source>
</evidence>
<name>A0A699IMH3_TANCI</name>
<feature type="non-terminal residue" evidence="10">
    <location>
        <position position="1239"/>
    </location>
</feature>
<dbReference type="GO" id="GO:0016787">
    <property type="term" value="F:hydrolase activity"/>
    <property type="evidence" value="ECO:0007669"/>
    <property type="project" value="UniProtKB-KW"/>
</dbReference>
<keyword evidence="4" id="KW-0540">Nuclease</keyword>
<feature type="compositionally biased region" description="Acidic residues" evidence="8">
    <location>
        <begin position="71"/>
        <end position="93"/>
    </location>
</feature>
<dbReference type="InterPro" id="IPR041373">
    <property type="entry name" value="RT_RNaseH"/>
</dbReference>
<organism evidence="10">
    <name type="scientific">Tanacetum cinerariifolium</name>
    <name type="common">Dalmatian daisy</name>
    <name type="synonym">Chrysanthemum cinerariifolium</name>
    <dbReference type="NCBI Taxonomy" id="118510"/>
    <lineage>
        <taxon>Eukaryota</taxon>
        <taxon>Viridiplantae</taxon>
        <taxon>Streptophyta</taxon>
        <taxon>Embryophyta</taxon>
        <taxon>Tracheophyta</taxon>
        <taxon>Spermatophyta</taxon>
        <taxon>Magnoliopsida</taxon>
        <taxon>eudicotyledons</taxon>
        <taxon>Gunneridae</taxon>
        <taxon>Pentapetalae</taxon>
        <taxon>asterids</taxon>
        <taxon>campanulids</taxon>
        <taxon>Asterales</taxon>
        <taxon>Asteraceae</taxon>
        <taxon>Asteroideae</taxon>
        <taxon>Anthemideae</taxon>
        <taxon>Anthemidinae</taxon>
        <taxon>Tanacetum</taxon>
    </lineage>
</organism>
<feature type="region of interest" description="Disordered" evidence="8">
    <location>
        <begin position="580"/>
        <end position="633"/>
    </location>
</feature>
<dbReference type="GO" id="GO:0003676">
    <property type="term" value="F:nucleic acid binding"/>
    <property type="evidence" value="ECO:0007669"/>
    <property type="project" value="InterPro"/>
</dbReference>
<reference evidence="10" key="1">
    <citation type="journal article" date="2019" name="Sci. Rep.">
        <title>Draft genome of Tanacetum cinerariifolium, the natural source of mosquito coil.</title>
        <authorList>
            <person name="Yamashiro T."/>
            <person name="Shiraishi A."/>
            <person name="Satake H."/>
            <person name="Nakayama K."/>
        </authorList>
    </citation>
    <scope>NUCLEOTIDE SEQUENCE</scope>
</reference>
<feature type="compositionally biased region" description="Acidic residues" evidence="8">
    <location>
        <begin position="103"/>
        <end position="134"/>
    </location>
</feature>